<organism evidence="1 2">
    <name type="scientific">Zopfia rhizophila CBS 207.26</name>
    <dbReference type="NCBI Taxonomy" id="1314779"/>
    <lineage>
        <taxon>Eukaryota</taxon>
        <taxon>Fungi</taxon>
        <taxon>Dikarya</taxon>
        <taxon>Ascomycota</taxon>
        <taxon>Pezizomycotina</taxon>
        <taxon>Dothideomycetes</taxon>
        <taxon>Dothideomycetes incertae sedis</taxon>
        <taxon>Zopfiaceae</taxon>
        <taxon>Zopfia</taxon>
    </lineage>
</organism>
<dbReference type="AlphaFoldDB" id="A0A6A6DH15"/>
<accession>A0A6A6DH15</accession>
<dbReference type="Proteomes" id="UP000800200">
    <property type="component" value="Unassembled WGS sequence"/>
</dbReference>
<gene>
    <name evidence="1" type="ORF">K469DRAFT_333928</name>
</gene>
<reference evidence="1" key="1">
    <citation type="journal article" date="2020" name="Stud. Mycol.">
        <title>101 Dothideomycetes genomes: a test case for predicting lifestyles and emergence of pathogens.</title>
        <authorList>
            <person name="Haridas S."/>
            <person name="Albert R."/>
            <person name="Binder M."/>
            <person name="Bloem J."/>
            <person name="Labutti K."/>
            <person name="Salamov A."/>
            <person name="Andreopoulos B."/>
            <person name="Baker S."/>
            <person name="Barry K."/>
            <person name="Bills G."/>
            <person name="Bluhm B."/>
            <person name="Cannon C."/>
            <person name="Castanera R."/>
            <person name="Culley D."/>
            <person name="Daum C."/>
            <person name="Ezra D."/>
            <person name="Gonzalez J."/>
            <person name="Henrissat B."/>
            <person name="Kuo A."/>
            <person name="Liang C."/>
            <person name="Lipzen A."/>
            <person name="Lutzoni F."/>
            <person name="Magnuson J."/>
            <person name="Mondo S."/>
            <person name="Nolan M."/>
            <person name="Ohm R."/>
            <person name="Pangilinan J."/>
            <person name="Park H.-J."/>
            <person name="Ramirez L."/>
            <person name="Alfaro M."/>
            <person name="Sun H."/>
            <person name="Tritt A."/>
            <person name="Yoshinaga Y."/>
            <person name="Zwiers L.-H."/>
            <person name="Turgeon B."/>
            <person name="Goodwin S."/>
            <person name="Spatafora J."/>
            <person name="Crous P."/>
            <person name="Grigoriev I."/>
        </authorList>
    </citation>
    <scope>NUCLEOTIDE SEQUENCE</scope>
    <source>
        <strain evidence="1">CBS 207.26</strain>
    </source>
</reference>
<dbReference type="EMBL" id="ML994676">
    <property type="protein sequence ID" value="KAF2178223.1"/>
    <property type="molecule type" value="Genomic_DNA"/>
</dbReference>
<proteinExistence type="predicted"/>
<evidence type="ECO:0000313" key="2">
    <source>
        <dbReference type="Proteomes" id="UP000800200"/>
    </source>
</evidence>
<name>A0A6A6DH15_9PEZI</name>
<evidence type="ECO:0000313" key="1">
    <source>
        <dbReference type="EMBL" id="KAF2178223.1"/>
    </source>
</evidence>
<protein>
    <submittedName>
        <fullName evidence="1">Uncharacterized protein</fullName>
    </submittedName>
</protein>
<sequence length="112" mass="12282">MFRGVQPSGCALLFLSSISISIRLFLSDKAHPARGLFRGLTRPLWSFFSKLPLVCWLAVTDASDYDRTFGGVRLQDWHSGSSLFGMLFTSFDEVIFRVIQAFGGGSSGVGIV</sequence>
<keyword evidence="2" id="KW-1185">Reference proteome</keyword>